<dbReference type="InterPro" id="IPR029044">
    <property type="entry name" value="Nucleotide-diphossugar_trans"/>
</dbReference>
<evidence type="ECO:0000256" key="1">
    <source>
        <dbReference type="ARBA" id="ARBA00006739"/>
    </source>
</evidence>
<dbReference type="AlphaFoldDB" id="A0A0W0R5J9"/>
<dbReference type="RefSeq" id="WP_058461996.1">
    <property type="nucleotide sequence ID" value="NZ_CAAAHS010000002.1"/>
</dbReference>
<dbReference type="STRING" id="45056.Lade_0967"/>
<evidence type="ECO:0000256" key="3">
    <source>
        <dbReference type="ARBA" id="ARBA00022679"/>
    </source>
</evidence>
<keyword evidence="3 7" id="KW-0808">Transferase</keyword>
<feature type="transmembrane region" description="Helical" evidence="4">
    <location>
        <begin position="417"/>
        <end position="434"/>
    </location>
</feature>
<feature type="domain" description="Glycosyltransferase 2-like" evidence="6">
    <location>
        <begin position="161"/>
        <end position="392"/>
    </location>
</feature>
<evidence type="ECO:0000256" key="4">
    <source>
        <dbReference type="SAM" id="Phobius"/>
    </source>
</evidence>
<evidence type="ECO:0000313" key="7">
    <source>
        <dbReference type="EMBL" id="KTC66309.1"/>
    </source>
</evidence>
<gene>
    <name evidence="8" type="primary">pgaC</name>
    <name evidence="7" type="ORF">Lade_0967</name>
    <name evidence="8" type="ORF">NCTC12735_00525</name>
</gene>
<dbReference type="PANTHER" id="PTHR43630">
    <property type="entry name" value="POLY-BETA-1,6-N-ACETYL-D-GLUCOSAMINE SYNTHASE"/>
    <property type="match status" value="1"/>
</dbReference>
<keyword evidence="4" id="KW-0812">Transmembrane</keyword>
<dbReference type="Pfam" id="PF13632">
    <property type="entry name" value="Glyco_trans_2_3"/>
    <property type="match status" value="1"/>
</dbReference>
<dbReference type="Proteomes" id="UP000281170">
    <property type="component" value="Plasmid 9"/>
</dbReference>
<reference evidence="7 9" key="1">
    <citation type="submission" date="2015-11" db="EMBL/GenBank/DDBJ databases">
        <title>Identification of large and diverse effector repertoires of 38 Legionella species.</title>
        <authorList>
            <person name="Burstein D."/>
            <person name="Amaro F."/>
            <person name="Zusman T."/>
            <person name="Lifshitz Z."/>
            <person name="Cohen O."/>
            <person name="Gilbert J.A."/>
            <person name="Pupko T."/>
            <person name="Shuman H.A."/>
            <person name="Segal G."/>
        </authorList>
    </citation>
    <scope>NUCLEOTIDE SEQUENCE [LARGE SCALE GENOMIC DNA]</scope>
    <source>
        <strain evidence="7 9">1762-AUS-E</strain>
    </source>
</reference>
<keyword evidence="9" id="KW-1185">Reference proteome</keyword>
<dbReference type="GO" id="GO:0016757">
    <property type="term" value="F:glycosyltransferase activity"/>
    <property type="evidence" value="ECO:0007669"/>
    <property type="project" value="UniProtKB-KW"/>
</dbReference>
<dbReference type="KEGG" id="ladl:NCTC12735_00525"/>
<geneLocation type="plasmid" evidence="8 10">
    <name>9</name>
</geneLocation>
<protein>
    <submittedName>
        <fullName evidence="7">Glycosyl transferase family protein</fullName>
        <ecNumber evidence="8">2.4.1.-</ecNumber>
    </submittedName>
</protein>
<dbReference type="SUPFAM" id="SSF53448">
    <property type="entry name" value="Nucleotide-diphospho-sugar transferases"/>
    <property type="match status" value="1"/>
</dbReference>
<dbReference type="Gene3D" id="3.90.550.10">
    <property type="entry name" value="Spore Coat Polysaccharide Biosynthesis Protein SpsA, Chain A"/>
    <property type="match status" value="1"/>
</dbReference>
<evidence type="ECO:0000313" key="8">
    <source>
        <dbReference type="EMBL" id="VEH84905.1"/>
    </source>
</evidence>
<dbReference type="CDD" id="cd06423">
    <property type="entry name" value="CESA_like"/>
    <property type="match status" value="1"/>
</dbReference>
<feature type="domain" description="Glycosyltransferase 2-like" evidence="5">
    <location>
        <begin position="58"/>
        <end position="105"/>
    </location>
</feature>
<keyword evidence="8" id="KW-0614">Plasmid</keyword>
<evidence type="ECO:0000313" key="9">
    <source>
        <dbReference type="Proteomes" id="UP000054859"/>
    </source>
</evidence>
<name>A0A0W0R5J9_9GAMM</name>
<dbReference type="OrthoDB" id="276604at2"/>
<comment type="similarity">
    <text evidence="1">Belongs to the glycosyltransferase 2 family.</text>
</comment>
<organism evidence="7 9">
    <name type="scientific">Legionella adelaidensis</name>
    <dbReference type="NCBI Taxonomy" id="45056"/>
    <lineage>
        <taxon>Bacteria</taxon>
        <taxon>Pseudomonadati</taxon>
        <taxon>Pseudomonadota</taxon>
        <taxon>Gammaproteobacteria</taxon>
        <taxon>Legionellales</taxon>
        <taxon>Legionellaceae</taxon>
        <taxon>Legionella</taxon>
    </lineage>
</organism>
<accession>A0A0W0R5J9</accession>
<reference evidence="8 10" key="2">
    <citation type="submission" date="2018-12" db="EMBL/GenBank/DDBJ databases">
        <authorList>
            <consortium name="Pathogen Informatics"/>
        </authorList>
    </citation>
    <scope>NUCLEOTIDE SEQUENCE [LARGE SCALE GENOMIC DNA]</scope>
    <source>
        <strain evidence="8 10">NCTC12735</strain>
        <plasmid evidence="10">9</plasmid>
    </source>
</reference>
<evidence type="ECO:0000313" key="10">
    <source>
        <dbReference type="Proteomes" id="UP000281170"/>
    </source>
</evidence>
<dbReference type="EMBL" id="LR134418">
    <property type="protein sequence ID" value="VEH84905.1"/>
    <property type="molecule type" value="Genomic_DNA"/>
</dbReference>
<proteinExistence type="inferred from homology"/>
<feature type="transmembrane region" description="Helical" evidence="4">
    <location>
        <begin position="382"/>
        <end position="405"/>
    </location>
</feature>
<dbReference type="EC" id="2.4.1.-" evidence="8"/>
<sequence>MIEIITFLNYCILIFFIFSAIIYTTILVGSLSGIVEFFQRTKETNIYSLLPEKLPPVTIITAIYNEEKFVIQNILSSLNSDYKNLYILLVNDGSTDKTLEILIKQFEMIEQPYHFQPKIPSSKPRALYISKIHPHLMLIDKPNSGVGDSLNVALNICFTPYFVTIDADSIIHEKAVSEMLYEILAYPYAVAVGGGVYILNACAVKNGQVVDSRMPHKLVPALQSLEYMRSHLFNRTGWNHFGATMSYSGTATLLKLEEVLNIKGYDRHNFAQDTEIILRLHYHLHREKKTYAILFNPSATVWTDVPATLREFGIQRDRWQRGILRSVIRYWRMFLNPRFGIQGLFSYPTYVLLEAVAPLVECLAYVTVTAAYLLGILNTTSAILYILLAWGFTSYLTFSNMLMNIITFNRYRKINDIVWMVFLVFIEMFGFRQYHTLVKVWGTFHYYFNRLRGKSL</sequence>
<feature type="transmembrane region" description="Helical" evidence="4">
    <location>
        <begin position="12"/>
        <end position="38"/>
    </location>
</feature>
<dbReference type="Pfam" id="PF00535">
    <property type="entry name" value="Glycos_transf_2"/>
    <property type="match status" value="1"/>
</dbReference>
<keyword evidence="2 8" id="KW-0328">Glycosyltransferase</keyword>
<dbReference type="EMBL" id="LNKA01000001">
    <property type="protein sequence ID" value="KTC66309.1"/>
    <property type="molecule type" value="Genomic_DNA"/>
</dbReference>
<dbReference type="InterPro" id="IPR001173">
    <property type="entry name" value="Glyco_trans_2-like"/>
</dbReference>
<evidence type="ECO:0000256" key="2">
    <source>
        <dbReference type="ARBA" id="ARBA00022676"/>
    </source>
</evidence>
<keyword evidence="4" id="KW-0472">Membrane</keyword>
<evidence type="ECO:0000259" key="6">
    <source>
        <dbReference type="Pfam" id="PF13632"/>
    </source>
</evidence>
<dbReference type="Proteomes" id="UP000054859">
    <property type="component" value="Unassembled WGS sequence"/>
</dbReference>
<keyword evidence="4" id="KW-1133">Transmembrane helix</keyword>
<feature type="transmembrane region" description="Helical" evidence="4">
    <location>
        <begin position="351"/>
        <end position="376"/>
    </location>
</feature>
<dbReference type="PANTHER" id="PTHR43630:SF1">
    <property type="entry name" value="POLY-BETA-1,6-N-ACETYL-D-GLUCOSAMINE SYNTHASE"/>
    <property type="match status" value="1"/>
</dbReference>
<evidence type="ECO:0000259" key="5">
    <source>
        <dbReference type="Pfam" id="PF00535"/>
    </source>
</evidence>
<dbReference type="PATRIC" id="fig|45056.6.peg.1002"/>